<organism evidence="1 2">
    <name type="scientific">Manihot esculenta</name>
    <name type="common">Cassava</name>
    <name type="synonym">Jatropha manihot</name>
    <dbReference type="NCBI Taxonomy" id="3983"/>
    <lineage>
        <taxon>Eukaryota</taxon>
        <taxon>Viridiplantae</taxon>
        <taxon>Streptophyta</taxon>
        <taxon>Embryophyta</taxon>
        <taxon>Tracheophyta</taxon>
        <taxon>Spermatophyta</taxon>
        <taxon>Magnoliopsida</taxon>
        <taxon>eudicotyledons</taxon>
        <taxon>Gunneridae</taxon>
        <taxon>Pentapetalae</taxon>
        <taxon>rosids</taxon>
        <taxon>fabids</taxon>
        <taxon>Malpighiales</taxon>
        <taxon>Euphorbiaceae</taxon>
        <taxon>Crotonoideae</taxon>
        <taxon>Manihoteae</taxon>
        <taxon>Manihot</taxon>
    </lineage>
</organism>
<keyword evidence="2" id="KW-1185">Reference proteome</keyword>
<protein>
    <submittedName>
        <fullName evidence="1">Uncharacterized protein</fullName>
    </submittedName>
</protein>
<proteinExistence type="predicted"/>
<sequence>MRRSQLKQLWNDDHAAVNLKVIDLANSRDLIRIPDFSRSPKLKVLILSGCTSLVEISSSIGCLSQLRELELNSCISLKSIPSSIGELKCLFALDFSGCSKLSSLPDNICNLKSLIELKVSKCVNLNGLPENLGNLESLKRLYADESGIKKLPSSMNQLRQLCELACSKCKNLVEIPSSIGCLLQLREFEFNSCMSLKSIPSSIGELNLYELDFSECLQLTSLPETICNLKSLIYFNVSGCLNLSGLPKNLGNLESLKRLLASESGITKLPSSMNQLRQLYELDCSGCVNLAEIPDPICDLKSLKTLKLSGCVKLSRLPENLGNLESLQWLYADETRIMKLPSSINQLRYLIQLNCSGCKGLILPLLTGLTSLRSLHLNNCQMLELPDSLGLGSLTSLESITLCENDFESIPESIKQLSVLKWLDLRGCKRLKYLPELSLPSLTYLCVSNCMSLRSASIVFLPTMNYRWRIYDFSNCINLDGGAYRSFMDNVLAANIQVKANCYGARLIMAGSEVPQRMRYQNGNGSSLSFSLGKCNLMGLSFCAVLDPKIHPSHVYTNIGCMVLFKGKSGYSRHEKLYWLYERWDYQMKFQSEHVFLWGSSSFLDSNYSFRKALFQFFVVCYDDDGAGMITNREKIVKCGVHPIFKHKEKKNQDRGRRKSNHLRLKD</sequence>
<evidence type="ECO:0000313" key="1">
    <source>
        <dbReference type="EMBL" id="KAG8639512.1"/>
    </source>
</evidence>
<dbReference type="Proteomes" id="UP000091857">
    <property type="component" value="Chromosome 14"/>
</dbReference>
<gene>
    <name evidence="1" type="ORF">MANES_14G148550v8</name>
</gene>
<name>A0ACB7GGQ9_MANES</name>
<reference evidence="2" key="1">
    <citation type="journal article" date="2016" name="Nat. Biotechnol.">
        <title>Sequencing wild and cultivated cassava and related species reveals extensive interspecific hybridization and genetic diversity.</title>
        <authorList>
            <person name="Bredeson J.V."/>
            <person name="Lyons J.B."/>
            <person name="Prochnik S.E."/>
            <person name="Wu G.A."/>
            <person name="Ha C.M."/>
            <person name="Edsinger-Gonzales E."/>
            <person name="Grimwood J."/>
            <person name="Schmutz J."/>
            <person name="Rabbi I.Y."/>
            <person name="Egesi C."/>
            <person name="Nauluvula P."/>
            <person name="Lebot V."/>
            <person name="Ndunguru J."/>
            <person name="Mkamilo G."/>
            <person name="Bart R.S."/>
            <person name="Setter T.L."/>
            <person name="Gleadow R.M."/>
            <person name="Kulakow P."/>
            <person name="Ferguson M.E."/>
            <person name="Rounsley S."/>
            <person name="Rokhsar D.S."/>
        </authorList>
    </citation>
    <scope>NUCLEOTIDE SEQUENCE [LARGE SCALE GENOMIC DNA]</scope>
    <source>
        <strain evidence="2">cv. AM560-2</strain>
    </source>
</reference>
<accession>A0ACB7GGQ9</accession>
<comment type="caution">
    <text evidence="1">The sequence shown here is derived from an EMBL/GenBank/DDBJ whole genome shotgun (WGS) entry which is preliminary data.</text>
</comment>
<evidence type="ECO:0000313" key="2">
    <source>
        <dbReference type="Proteomes" id="UP000091857"/>
    </source>
</evidence>
<dbReference type="EMBL" id="CM004400">
    <property type="protein sequence ID" value="KAG8639512.1"/>
    <property type="molecule type" value="Genomic_DNA"/>
</dbReference>